<dbReference type="Pfam" id="PF01494">
    <property type="entry name" value="FAD_binding_3"/>
    <property type="match status" value="1"/>
</dbReference>
<organism evidence="7 8">
    <name type="scientific">Pontivivens marinum</name>
    <dbReference type="NCBI Taxonomy" id="1690039"/>
    <lineage>
        <taxon>Bacteria</taxon>
        <taxon>Pseudomonadati</taxon>
        <taxon>Pseudomonadota</taxon>
        <taxon>Alphaproteobacteria</taxon>
        <taxon>Rhodobacterales</taxon>
        <taxon>Paracoccaceae</taxon>
        <taxon>Pontivivens</taxon>
    </lineage>
</organism>
<evidence type="ECO:0000256" key="3">
    <source>
        <dbReference type="ARBA" id="ARBA00022827"/>
    </source>
</evidence>
<evidence type="ECO:0000313" key="8">
    <source>
        <dbReference type="Proteomes" id="UP000220034"/>
    </source>
</evidence>
<dbReference type="PANTHER" id="PTHR13789">
    <property type="entry name" value="MONOOXYGENASE"/>
    <property type="match status" value="1"/>
</dbReference>
<keyword evidence="2" id="KW-0285">Flavoprotein</keyword>
<evidence type="ECO:0000256" key="4">
    <source>
        <dbReference type="ARBA" id="ARBA00023002"/>
    </source>
</evidence>
<evidence type="ECO:0000256" key="2">
    <source>
        <dbReference type="ARBA" id="ARBA00022630"/>
    </source>
</evidence>
<comment type="cofactor">
    <cofactor evidence="1">
        <name>FAD</name>
        <dbReference type="ChEBI" id="CHEBI:57692"/>
    </cofactor>
</comment>
<dbReference type="SUPFAM" id="SSF51905">
    <property type="entry name" value="FAD/NAD(P)-binding domain"/>
    <property type="match status" value="1"/>
</dbReference>
<dbReference type="AlphaFoldDB" id="A0A2C9CMG5"/>
<protein>
    <submittedName>
        <fullName evidence="7">Salicylate hydroxylase</fullName>
    </submittedName>
</protein>
<keyword evidence="5" id="KW-0503">Monooxygenase</keyword>
<dbReference type="InterPro" id="IPR050493">
    <property type="entry name" value="FAD-dep_Monooxygenase_BioMet"/>
</dbReference>
<gene>
    <name evidence="7" type="ORF">SAMN06273572_101230</name>
</gene>
<dbReference type="PROSITE" id="PS51257">
    <property type="entry name" value="PROKAR_LIPOPROTEIN"/>
    <property type="match status" value="1"/>
</dbReference>
<dbReference type="Gene3D" id="3.50.50.60">
    <property type="entry name" value="FAD/NAD(P)-binding domain"/>
    <property type="match status" value="1"/>
</dbReference>
<keyword evidence="4" id="KW-0560">Oxidoreductase</keyword>
<accession>A0A2C9CMG5</accession>
<dbReference type="SUPFAM" id="SSF54373">
    <property type="entry name" value="FAD-linked reductases, C-terminal domain"/>
    <property type="match status" value="1"/>
</dbReference>
<reference evidence="8" key="1">
    <citation type="submission" date="2017-09" db="EMBL/GenBank/DDBJ databases">
        <authorList>
            <person name="Varghese N."/>
            <person name="Submissions S."/>
        </authorList>
    </citation>
    <scope>NUCLEOTIDE SEQUENCE [LARGE SCALE GENOMIC DNA]</scope>
    <source>
        <strain evidence="8">C7</strain>
    </source>
</reference>
<dbReference type="Proteomes" id="UP000220034">
    <property type="component" value="Unassembled WGS sequence"/>
</dbReference>
<dbReference type="GO" id="GO:0004497">
    <property type="term" value="F:monooxygenase activity"/>
    <property type="evidence" value="ECO:0007669"/>
    <property type="project" value="UniProtKB-KW"/>
</dbReference>
<feature type="domain" description="FAD-binding" evidence="6">
    <location>
        <begin position="3"/>
        <end position="331"/>
    </location>
</feature>
<dbReference type="PRINTS" id="PR00420">
    <property type="entry name" value="RNGMNOXGNASE"/>
</dbReference>
<dbReference type="GO" id="GO:0071949">
    <property type="term" value="F:FAD binding"/>
    <property type="evidence" value="ECO:0007669"/>
    <property type="project" value="InterPro"/>
</dbReference>
<proteinExistence type="predicted"/>
<dbReference type="RefSeq" id="WP_097927967.1">
    <property type="nucleotide sequence ID" value="NZ_OCTN01000001.1"/>
</dbReference>
<sequence length="382" mass="40221">MRIGIVGAGIAGLATALACAQRGLDVVVYERAPDLGEVGAGLQIGANGMAVMAAMGLGEAVRSCAVTPVAVQMRNAAGTPLMRIAMGADAVRRWGHAPVNLHRADLIMVLAEAARAAGVQIVTSAAISGAEAASGVLHLGTRSEQFDLVVGADGVRSELRAQVVGLTEPRYTGHAAWRAIVPHDGVGRVTSLTVGKDRHLVTYPLRGGTLLNIVAVVKRRDWTGEGWAQEDDADNLRQAFAGWNDEAEAALAKVGRTYLWGLFDHAPLQQWSNGKVVLVGDACHPMLPFLAQGATQALEDAWVLADTVASGAALNQYEALRKPRATRVQRAARAQGRLDHIGGPLRPAVHLGMRAVGALASEFAAGRFDWLYAHDVTRGSEI</sequence>
<keyword evidence="8" id="KW-1185">Reference proteome</keyword>
<dbReference type="OrthoDB" id="4230779at2"/>
<evidence type="ECO:0000259" key="6">
    <source>
        <dbReference type="Pfam" id="PF01494"/>
    </source>
</evidence>
<dbReference type="EMBL" id="OCTN01000001">
    <property type="protein sequence ID" value="SOH92385.1"/>
    <property type="molecule type" value="Genomic_DNA"/>
</dbReference>
<evidence type="ECO:0000256" key="5">
    <source>
        <dbReference type="ARBA" id="ARBA00023033"/>
    </source>
</evidence>
<dbReference type="InterPro" id="IPR002938">
    <property type="entry name" value="FAD-bd"/>
</dbReference>
<dbReference type="PANTHER" id="PTHR13789:SF318">
    <property type="entry name" value="GERANYLGERANYL DIPHOSPHATE REDUCTASE"/>
    <property type="match status" value="1"/>
</dbReference>
<name>A0A2C9CMG5_9RHOB</name>
<keyword evidence="3" id="KW-0274">FAD</keyword>
<evidence type="ECO:0000256" key="1">
    <source>
        <dbReference type="ARBA" id="ARBA00001974"/>
    </source>
</evidence>
<evidence type="ECO:0000313" key="7">
    <source>
        <dbReference type="EMBL" id="SOH92385.1"/>
    </source>
</evidence>
<dbReference type="InterPro" id="IPR036188">
    <property type="entry name" value="FAD/NAD-bd_sf"/>
</dbReference>